<evidence type="ECO:0000313" key="2">
    <source>
        <dbReference type="EMBL" id="MCF1716761.1"/>
    </source>
</evidence>
<dbReference type="EMBL" id="JAKEVY010000006">
    <property type="protein sequence ID" value="MCF1716761.1"/>
    <property type="molecule type" value="Genomic_DNA"/>
</dbReference>
<accession>A0ABS9BM49</accession>
<name>A0ABS9BM49_9BACT</name>
<organism evidence="2 3">
    <name type="scientific">Flavihumibacter fluminis</name>
    <dbReference type="NCBI Taxonomy" id="2909236"/>
    <lineage>
        <taxon>Bacteria</taxon>
        <taxon>Pseudomonadati</taxon>
        <taxon>Bacteroidota</taxon>
        <taxon>Chitinophagia</taxon>
        <taxon>Chitinophagales</taxon>
        <taxon>Chitinophagaceae</taxon>
        <taxon>Flavihumibacter</taxon>
    </lineage>
</organism>
<protein>
    <submittedName>
        <fullName evidence="2">Uncharacterized protein</fullName>
    </submittedName>
</protein>
<feature type="chain" id="PRO_5047370686" evidence="1">
    <location>
        <begin position="22"/>
        <end position="108"/>
    </location>
</feature>
<dbReference type="RefSeq" id="WP_234868202.1">
    <property type="nucleotide sequence ID" value="NZ_JAKEVY010000006.1"/>
</dbReference>
<feature type="signal peptide" evidence="1">
    <location>
        <begin position="1"/>
        <end position="21"/>
    </location>
</feature>
<evidence type="ECO:0000256" key="1">
    <source>
        <dbReference type="SAM" id="SignalP"/>
    </source>
</evidence>
<sequence>MKKVLTILLGLLFLVASLPGAALQQLVDPASLAEITNSGDQRSTTEEKQEEHFIHYRTRVQAAQLPVSTPVREQVLGSTNLTKQERLTTRVHFAPDSPLYLQHRSFLI</sequence>
<gene>
    <name evidence="2" type="ORF">L0U88_19115</name>
</gene>
<reference evidence="2 3" key="1">
    <citation type="submission" date="2022-01" db="EMBL/GenBank/DDBJ databases">
        <title>Flavihumibacter sp. nov., isolated from sediment of a river.</title>
        <authorList>
            <person name="Liu H."/>
        </authorList>
    </citation>
    <scope>NUCLEOTIDE SEQUENCE [LARGE SCALE GENOMIC DNA]</scope>
    <source>
        <strain evidence="2 3">RY-1</strain>
    </source>
</reference>
<keyword evidence="1" id="KW-0732">Signal</keyword>
<proteinExistence type="predicted"/>
<evidence type="ECO:0000313" key="3">
    <source>
        <dbReference type="Proteomes" id="UP001200145"/>
    </source>
</evidence>
<keyword evidence="3" id="KW-1185">Reference proteome</keyword>
<dbReference type="Proteomes" id="UP001200145">
    <property type="component" value="Unassembled WGS sequence"/>
</dbReference>
<comment type="caution">
    <text evidence="2">The sequence shown here is derived from an EMBL/GenBank/DDBJ whole genome shotgun (WGS) entry which is preliminary data.</text>
</comment>